<dbReference type="Proteomes" id="UP000663880">
    <property type="component" value="Unassembled WGS sequence"/>
</dbReference>
<evidence type="ECO:0000313" key="3">
    <source>
        <dbReference type="Proteomes" id="UP000663880"/>
    </source>
</evidence>
<dbReference type="OrthoDB" id="2354286at2759"/>
<dbReference type="AlphaFoldDB" id="A0A821SKE3"/>
<accession>A0A821SKE3</accession>
<protein>
    <submittedName>
        <fullName evidence="2">Uncharacterized protein</fullName>
    </submittedName>
</protein>
<dbReference type="EMBL" id="CAJOBZ010000018">
    <property type="protein sequence ID" value="CAF4857309.1"/>
    <property type="molecule type" value="Genomic_DNA"/>
</dbReference>
<name>A0A821SKE3_9NEOP</name>
<feature type="transmembrane region" description="Helical" evidence="1">
    <location>
        <begin position="62"/>
        <end position="85"/>
    </location>
</feature>
<feature type="transmembrane region" description="Helical" evidence="1">
    <location>
        <begin position="97"/>
        <end position="115"/>
    </location>
</feature>
<keyword evidence="1" id="KW-0472">Membrane</keyword>
<keyword evidence="1" id="KW-0812">Transmembrane</keyword>
<keyword evidence="1" id="KW-1133">Transmembrane helix</keyword>
<sequence length="162" mass="17968">MKLYPFEYCCFCVDLRLGSLIIGCINLLGNIVLEVFACYGLEGGVLLQSLNIIGANELGVSLVVSNSILVVIITVFIGFSCLLLFGIYTNRRSFVKMYLIYALVFLVVYAITFFVQLGNGITGVGDIIEGVVTIFCNIYFNLVIKSYYDVMLVDDVQATYRS</sequence>
<comment type="caution">
    <text evidence="2">The sequence shown here is derived from an EMBL/GenBank/DDBJ whole genome shotgun (WGS) entry which is preliminary data.</text>
</comment>
<organism evidence="2 3">
    <name type="scientific">Pieris macdunnoughi</name>
    <dbReference type="NCBI Taxonomy" id="345717"/>
    <lineage>
        <taxon>Eukaryota</taxon>
        <taxon>Metazoa</taxon>
        <taxon>Ecdysozoa</taxon>
        <taxon>Arthropoda</taxon>
        <taxon>Hexapoda</taxon>
        <taxon>Insecta</taxon>
        <taxon>Pterygota</taxon>
        <taxon>Neoptera</taxon>
        <taxon>Endopterygota</taxon>
        <taxon>Lepidoptera</taxon>
        <taxon>Glossata</taxon>
        <taxon>Ditrysia</taxon>
        <taxon>Papilionoidea</taxon>
        <taxon>Pieridae</taxon>
        <taxon>Pierinae</taxon>
        <taxon>Pieris</taxon>
    </lineage>
</organism>
<gene>
    <name evidence="2" type="ORF">PMACD_LOCUS7593</name>
</gene>
<reference evidence="2" key="1">
    <citation type="submission" date="2021-02" db="EMBL/GenBank/DDBJ databases">
        <authorList>
            <person name="Steward A R."/>
        </authorList>
    </citation>
    <scope>NUCLEOTIDE SEQUENCE</scope>
</reference>
<evidence type="ECO:0000256" key="1">
    <source>
        <dbReference type="SAM" id="Phobius"/>
    </source>
</evidence>
<feature type="transmembrane region" description="Helical" evidence="1">
    <location>
        <begin position="127"/>
        <end position="144"/>
    </location>
</feature>
<evidence type="ECO:0000313" key="2">
    <source>
        <dbReference type="EMBL" id="CAF4857309.1"/>
    </source>
</evidence>
<keyword evidence="3" id="KW-1185">Reference proteome</keyword>
<feature type="transmembrane region" description="Helical" evidence="1">
    <location>
        <begin position="20"/>
        <end position="42"/>
    </location>
</feature>
<proteinExistence type="predicted"/>